<feature type="domain" description="RNA polymerase sigma-70 region 4" evidence="1">
    <location>
        <begin position="67"/>
        <end position="113"/>
    </location>
</feature>
<dbReference type="EMBL" id="BK014843">
    <property type="protein sequence ID" value="DAD78412.1"/>
    <property type="molecule type" value="Genomic_DNA"/>
</dbReference>
<dbReference type="GO" id="GO:0006352">
    <property type="term" value="P:DNA-templated transcription initiation"/>
    <property type="evidence" value="ECO:0007669"/>
    <property type="project" value="InterPro"/>
</dbReference>
<proteinExistence type="predicted"/>
<dbReference type="Gene3D" id="1.20.140.160">
    <property type="match status" value="1"/>
</dbReference>
<name>A0A8S5M869_9CAUD</name>
<sequence length="119" mass="13995">MKKRIGYLEFDLEQSEAELDRWISGDLVNVRLTKGSIACGLERRIEEIKTELDYMKSKMDKLIELIEQFDDVESRLLKMKYIDGMTLESIAEELGYSHGHIRRLHANTMRTIRFIDSLI</sequence>
<evidence type="ECO:0000259" key="1">
    <source>
        <dbReference type="Pfam" id="PF04545"/>
    </source>
</evidence>
<dbReference type="Pfam" id="PF04545">
    <property type="entry name" value="Sigma70_r4"/>
    <property type="match status" value="1"/>
</dbReference>
<reference evidence="2" key="1">
    <citation type="journal article" date="2021" name="Proc. Natl. Acad. Sci. U.S.A.">
        <title>A Catalog of Tens of Thousands of Viruses from Human Metagenomes Reveals Hidden Associations with Chronic Diseases.</title>
        <authorList>
            <person name="Tisza M.J."/>
            <person name="Buck C.B."/>
        </authorList>
    </citation>
    <scope>NUCLEOTIDE SEQUENCE</scope>
    <source>
        <strain evidence="2">Ctg5k4</strain>
    </source>
</reference>
<accession>A0A8S5M869</accession>
<evidence type="ECO:0000313" key="2">
    <source>
        <dbReference type="EMBL" id="DAD78412.1"/>
    </source>
</evidence>
<dbReference type="InterPro" id="IPR007630">
    <property type="entry name" value="RNA_pol_sigma70_r4"/>
</dbReference>
<dbReference type="InterPro" id="IPR013324">
    <property type="entry name" value="RNA_pol_sigma_r3/r4-like"/>
</dbReference>
<organism evidence="2">
    <name type="scientific">Siphoviridae sp. ctg5k4</name>
    <dbReference type="NCBI Taxonomy" id="2826418"/>
    <lineage>
        <taxon>Viruses</taxon>
        <taxon>Duplodnaviria</taxon>
        <taxon>Heunggongvirae</taxon>
        <taxon>Uroviricota</taxon>
        <taxon>Caudoviricetes</taxon>
    </lineage>
</organism>
<dbReference type="GO" id="GO:0003700">
    <property type="term" value="F:DNA-binding transcription factor activity"/>
    <property type="evidence" value="ECO:0007669"/>
    <property type="project" value="InterPro"/>
</dbReference>
<dbReference type="SUPFAM" id="SSF88659">
    <property type="entry name" value="Sigma3 and sigma4 domains of RNA polymerase sigma factors"/>
    <property type="match status" value="1"/>
</dbReference>
<protein>
    <submittedName>
        <fullName evidence="2">RNA polymerase sigma-70 factor</fullName>
    </submittedName>
</protein>